<protein>
    <submittedName>
        <fullName evidence="1">Uncharacterized protein</fullName>
    </submittedName>
</protein>
<dbReference type="EMBL" id="QANO01000173">
    <property type="protein sequence ID" value="PTU49812.1"/>
    <property type="molecule type" value="Genomic_DNA"/>
</dbReference>
<proteinExistence type="predicted"/>
<reference evidence="1 2" key="1">
    <citation type="submission" date="2018-04" db="EMBL/GenBank/DDBJ databases">
        <authorList>
            <person name="Go L.Y."/>
            <person name="Mitchell J.A."/>
        </authorList>
    </citation>
    <scope>NUCLEOTIDE SEQUENCE [LARGE SCALE GENOMIC DNA]</scope>
    <source>
        <strain evidence="1 2">KCJK7865</strain>
    </source>
</reference>
<name>A0A2R7UEL8_PSEDL</name>
<accession>A0A2R7UEL8</accession>
<evidence type="ECO:0000313" key="2">
    <source>
        <dbReference type="Proteomes" id="UP000244874"/>
    </source>
</evidence>
<dbReference type="AlphaFoldDB" id="A0A2R7UEL8"/>
<comment type="caution">
    <text evidence="1">The sequence shown here is derived from an EMBL/GenBank/DDBJ whole genome shotgun (WGS) entry which is preliminary data.</text>
</comment>
<dbReference type="Proteomes" id="UP000244874">
    <property type="component" value="Unassembled WGS sequence"/>
</dbReference>
<organism evidence="1 2">
    <name type="scientific">Pseudomonas plecoglossicida</name>
    <dbReference type="NCBI Taxonomy" id="70775"/>
    <lineage>
        <taxon>Bacteria</taxon>
        <taxon>Pseudomonadati</taxon>
        <taxon>Pseudomonadota</taxon>
        <taxon>Gammaproteobacteria</taxon>
        <taxon>Pseudomonadales</taxon>
        <taxon>Pseudomonadaceae</taxon>
        <taxon>Pseudomonas</taxon>
    </lineage>
</organism>
<gene>
    <name evidence="1" type="ORF">DBB42_23500</name>
</gene>
<evidence type="ECO:0000313" key="1">
    <source>
        <dbReference type="EMBL" id="PTU49812.1"/>
    </source>
</evidence>
<sequence length="72" mass="7565">MLLVVKGVQQQPRSASGDSVVSQEKCCAQGLAFADIAESREIRSENQLAALITALHRCAQGQLQVTLVGAGL</sequence>